<evidence type="ECO:0000313" key="4">
    <source>
        <dbReference type="Proteomes" id="UP001203852"/>
    </source>
</evidence>
<name>A0AAN6DQ20_9EURO</name>
<feature type="transmembrane region" description="Helical" evidence="2">
    <location>
        <begin position="128"/>
        <end position="156"/>
    </location>
</feature>
<feature type="transmembrane region" description="Helical" evidence="2">
    <location>
        <begin position="101"/>
        <end position="122"/>
    </location>
</feature>
<comment type="caution">
    <text evidence="3">The sequence shown here is derived from an EMBL/GenBank/DDBJ whole genome shotgun (WGS) entry which is preliminary data.</text>
</comment>
<keyword evidence="2" id="KW-1133">Transmembrane helix</keyword>
<keyword evidence="2" id="KW-0472">Membrane</keyword>
<feature type="compositionally biased region" description="Basic and acidic residues" evidence="1">
    <location>
        <begin position="29"/>
        <end position="41"/>
    </location>
</feature>
<accession>A0AAN6DQ20</accession>
<evidence type="ECO:0000313" key="3">
    <source>
        <dbReference type="EMBL" id="KAI1610529.1"/>
    </source>
</evidence>
<evidence type="ECO:0000256" key="2">
    <source>
        <dbReference type="SAM" id="Phobius"/>
    </source>
</evidence>
<feature type="region of interest" description="Disordered" evidence="1">
    <location>
        <begin position="22"/>
        <end position="50"/>
    </location>
</feature>
<gene>
    <name evidence="3" type="ORF">EDD36DRAFT_328233</name>
</gene>
<reference evidence="3" key="1">
    <citation type="journal article" date="2022" name="bioRxiv">
        <title>Deciphering the potential niche of two novel black yeast fungi from a biological soil crust based on their genomes, phenotypes, and melanin regulation.</title>
        <authorList>
            <consortium name="DOE Joint Genome Institute"/>
            <person name="Carr E.C."/>
            <person name="Barton Q."/>
            <person name="Grambo S."/>
            <person name="Sullivan M."/>
            <person name="Renfro C.M."/>
            <person name="Kuo A."/>
            <person name="Pangilinan J."/>
            <person name="Lipzen A."/>
            <person name="Keymanesh K."/>
            <person name="Savage E."/>
            <person name="Barry K."/>
            <person name="Grigoriev I.V."/>
            <person name="Riekhof W.R."/>
            <person name="Harris S.S."/>
        </authorList>
    </citation>
    <scope>NUCLEOTIDE SEQUENCE</scope>
    <source>
        <strain evidence="3">JF 03-4F</strain>
    </source>
</reference>
<keyword evidence="2" id="KW-0812">Transmembrane</keyword>
<sequence>MADTSARQTAALMALQDARQVAQWTPVNKPRDGHEMNRPEKNNAAGGETRPLDVNPLLENVERHPRDHERALREARQRLDAIDNRPLSFAKSLFWPFVGHLIARLLVLGLQACITVGLPAWVDFLRGIILLVVSFLWINVSPILCFAGGMIAIYGVNALSRRLTRLTGGTPLGAAMD</sequence>
<organism evidence="3 4">
    <name type="scientific">Exophiala viscosa</name>
    <dbReference type="NCBI Taxonomy" id="2486360"/>
    <lineage>
        <taxon>Eukaryota</taxon>
        <taxon>Fungi</taxon>
        <taxon>Dikarya</taxon>
        <taxon>Ascomycota</taxon>
        <taxon>Pezizomycotina</taxon>
        <taxon>Eurotiomycetes</taxon>
        <taxon>Chaetothyriomycetidae</taxon>
        <taxon>Chaetothyriales</taxon>
        <taxon>Herpotrichiellaceae</taxon>
        <taxon>Exophiala</taxon>
    </lineage>
</organism>
<evidence type="ECO:0000256" key="1">
    <source>
        <dbReference type="SAM" id="MobiDB-lite"/>
    </source>
</evidence>
<keyword evidence="4" id="KW-1185">Reference proteome</keyword>
<dbReference type="Proteomes" id="UP001203852">
    <property type="component" value="Unassembled WGS sequence"/>
</dbReference>
<protein>
    <submittedName>
        <fullName evidence="3">Uncharacterized protein</fullName>
    </submittedName>
</protein>
<proteinExistence type="predicted"/>
<dbReference type="AlphaFoldDB" id="A0AAN6DQ20"/>
<dbReference type="EMBL" id="MU404358">
    <property type="protein sequence ID" value="KAI1610529.1"/>
    <property type="molecule type" value="Genomic_DNA"/>
</dbReference>